<name>A0AAP0Q2E1_9MAGN</name>
<evidence type="ECO:0000313" key="2">
    <source>
        <dbReference type="EMBL" id="KAK9161111.1"/>
    </source>
</evidence>
<feature type="region of interest" description="Disordered" evidence="1">
    <location>
        <begin position="43"/>
        <end position="148"/>
    </location>
</feature>
<dbReference type="Proteomes" id="UP001420932">
    <property type="component" value="Unassembled WGS sequence"/>
</dbReference>
<proteinExistence type="predicted"/>
<protein>
    <submittedName>
        <fullName evidence="2">Uncharacterized protein</fullName>
    </submittedName>
</protein>
<reference evidence="2 3" key="1">
    <citation type="submission" date="2024-01" db="EMBL/GenBank/DDBJ databases">
        <title>Genome assemblies of Stephania.</title>
        <authorList>
            <person name="Yang L."/>
        </authorList>
    </citation>
    <scope>NUCLEOTIDE SEQUENCE [LARGE SCALE GENOMIC DNA]</scope>
    <source>
        <strain evidence="2">YNDBR</strain>
        <tissue evidence="2">Leaf</tissue>
    </source>
</reference>
<gene>
    <name evidence="2" type="ORF">Syun_007452</name>
</gene>
<feature type="compositionally biased region" description="Low complexity" evidence="1">
    <location>
        <begin position="74"/>
        <end position="93"/>
    </location>
</feature>
<accession>A0AAP0Q2E1</accession>
<evidence type="ECO:0000313" key="3">
    <source>
        <dbReference type="Proteomes" id="UP001420932"/>
    </source>
</evidence>
<dbReference type="AlphaFoldDB" id="A0AAP0Q2E1"/>
<keyword evidence="3" id="KW-1185">Reference proteome</keyword>
<evidence type="ECO:0000256" key="1">
    <source>
        <dbReference type="SAM" id="MobiDB-lite"/>
    </source>
</evidence>
<feature type="compositionally biased region" description="Low complexity" evidence="1">
    <location>
        <begin position="115"/>
        <end position="125"/>
    </location>
</feature>
<dbReference type="EMBL" id="JBBNAF010000003">
    <property type="protein sequence ID" value="KAK9161111.1"/>
    <property type="molecule type" value="Genomic_DNA"/>
</dbReference>
<sequence length="148" mass="15782">MVACDSSIPDLCPWTVVITLYLIIAPGHPCRYLHGTPSPPVHALPAQHGIIPSSSHHSTPSPPADGHPHNHAIRSSSSHRATPSPSAHPAHSPGVGDEHTSTSRRPPAPHRHSSARSSNNRLRSSIPHAIEEIPEFFRPPTAPAEGEN</sequence>
<comment type="caution">
    <text evidence="2">The sequence shown here is derived from an EMBL/GenBank/DDBJ whole genome shotgun (WGS) entry which is preliminary data.</text>
</comment>
<organism evidence="2 3">
    <name type="scientific">Stephania yunnanensis</name>
    <dbReference type="NCBI Taxonomy" id="152371"/>
    <lineage>
        <taxon>Eukaryota</taxon>
        <taxon>Viridiplantae</taxon>
        <taxon>Streptophyta</taxon>
        <taxon>Embryophyta</taxon>
        <taxon>Tracheophyta</taxon>
        <taxon>Spermatophyta</taxon>
        <taxon>Magnoliopsida</taxon>
        <taxon>Ranunculales</taxon>
        <taxon>Menispermaceae</taxon>
        <taxon>Menispermoideae</taxon>
        <taxon>Cissampelideae</taxon>
        <taxon>Stephania</taxon>
    </lineage>
</organism>